<keyword evidence="3" id="KW-1185">Reference proteome</keyword>
<evidence type="ECO:0000313" key="3">
    <source>
        <dbReference type="Proteomes" id="UP001642540"/>
    </source>
</evidence>
<evidence type="ECO:0000259" key="1">
    <source>
        <dbReference type="Pfam" id="PF05050"/>
    </source>
</evidence>
<accession>A0ABP1QCB1</accession>
<dbReference type="InterPro" id="IPR029063">
    <property type="entry name" value="SAM-dependent_MTases_sf"/>
</dbReference>
<proteinExistence type="predicted"/>
<gene>
    <name evidence="2" type="ORF">ODALV1_LOCUS9726</name>
</gene>
<dbReference type="Pfam" id="PF05050">
    <property type="entry name" value="Methyltransf_21"/>
    <property type="match status" value="1"/>
</dbReference>
<evidence type="ECO:0000313" key="2">
    <source>
        <dbReference type="EMBL" id="CAL8097740.1"/>
    </source>
</evidence>
<comment type="caution">
    <text evidence="2">The sequence shown here is derived from an EMBL/GenBank/DDBJ whole genome shotgun (WGS) entry which is preliminary data.</text>
</comment>
<reference evidence="2 3" key="1">
    <citation type="submission" date="2024-08" db="EMBL/GenBank/DDBJ databases">
        <authorList>
            <person name="Cucini C."/>
            <person name="Frati F."/>
        </authorList>
    </citation>
    <scope>NUCLEOTIDE SEQUENCE [LARGE SCALE GENOMIC DNA]</scope>
</reference>
<organism evidence="2 3">
    <name type="scientific">Orchesella dallaii</name>
    <dbReference type="NCBI Taxonomy" id="48710"/>
    <lineage>
        <taxon>Eukaryota</taxon>
        <taxon>Metazoa</taxon>
        <taxon>Ecdysozoa</taxon>
        <taxon>Arthropoda</taxon>
        <taxon>Hexapoda</taxon>
        <taxon>Collembola</taxon>
        <taxon>Entomobryomorpha</taxon>
        <taxon>Entomobryoidea</taxon>
        <taxon>Orchesellidae</taxon>
        <taxon>Orchesellinae</taxon>
        <taxon>Orchesella</taxon>
    </lineage>
</organism>
<dbReference type="InterPro" id="IPR006342">
    <property type="entry name" value="FkbM_mtfrase"/>
</dbReference>
<name>A0ABP1QCB1_9HEXA</name>
<dbReference type="EMBL" id="CAXLJM020000030">
    <property type="protein sequence ID" value="CAL8097740.1"/>
    <property type="molecule type" value="Genomic_DNA"/>
</dbReference>
<dbReference type="PANTHER" id="PTHR34009:SF2">
    <property type="entry name" value="PROTEIN STAR"/>
    <property type="match status" value="1"/>
</dbReference>
<protein>
    <recommendedName>
        <fullName evidence="1">Methyltransferase FkbM domain-containing protein</fullName>
    </recommendedName>
</protein>
<dbReference type="PANTHER" id="PTHR34009">
    <property type="entry name" value="PROTEIN STAR"/>
    <property type="match status" value="1"/>
</dbReference>
<dbReference type="InterPro" id="IPR053202">
    <property type="entry name" value="EGF_Rcpt_Signaling_Reg"/>
</dbReference>
<dbReference type="Proteomes" id="UP001642540">
    <property type="component" value="Unassembled WGS sequence"/>
</dbReference>
<sequence length="280" mass="32058">MQTRDEMVAFKQLVDYVKEHHLTPPSPQNVSYNLSKTYKNYDAHDQYHKVILDVLEKRGIDRLVGSKSIILKKKIKPMRILNFLSSFQKQGFFVEAGALDGEYLSHSLDLEMKLGWKGLLVEASPSLIPQLKGKQRKSWIADVCLAASDWVYVDFLTKAVQKDAWMRGNGRINPATPGLNASEKRFTHSLHKSEGQIECFKLATLLKAINVDKVDLLILDIEGHEFKVLETHPFKEIPITIITVETWVMPEKFEVLSSFLFNQGYKLEYRSTTDAIFALK</sequence>
<feature type="domain" description="Methyltransferase FkbM" evidence="1">
    <location>
        <begin position="96"/>
        <end position="267"/>
    </location>
</feature>
<dbReference type="Gene3D" id="3.40.50.150">
    <property type="entry name" value="Vaccinia Virus protein VP39"/>
    <property type="match status" value="1"/>
</dbReference>
<dbReference type="SUPFAM" id="SSF53335">
    <property type="entry name" value="S-adenosyl-L-methionine-dependent methyltransferases"/>
    <property type="match status" value="1"/>
</dbReference>